<dbReference type="InterPro" id="IPR049492">
    <property type="entry name" value="BD-FAE-like_dom"/>
</dbReference>
<dbReference type="InterPro" id="IPR029058">
    <property type="entry name" value="AB_hydrolase_fold"/>
</dbReference>
<accession>A0A840ZJX0</accession>
<gene>
    <name evidence="2" type="ORF">HNR00_002324</name>
</gene>
<dbReference type="AlphaFoldDB" id="A0A840ZJX0"/>
<proteinExistence type="predicted"/>
<evidence type="ECO:0000313" key="3">
    <source>
        <dbReference type="Proteomes" id="UP000583454"/>
    </source>
</evidence>
<feature type="domain" description="BD-FAE-like" evidence="1">
    <location>
        <begin position="2"/>
        <end position="79"/>
    </location>
</feature>
<dbReference type="Pfam" id="PF20434">
    <property type="entry name" value="BD-FAE"/>
    <property type="match status" value="1"/>
</dbReference>
<sequence length="79" mass="8579">MWFHGGYWRALPKEGNSFVALGLVSTGISVAVVDYPLGPVVSLDEIVRQTRSAVAWLHRHGREHGLDTSRIHIGVSSGA</sequence>
<dbReference type="GO" id="GO:0016787">
    <property type="term" value="F:hydrolase activity"/>
    <property type="evidence" value="ECO:0007669"/>
    <property type="project" value="InterPro"/>
</dbReference>
<dbReference type="RefSeq" id="WP_183569324.1">
    <property type="nucleotide sequence ID" value="NZ_JACHOP010000008.1"/>
</dbReference>
<dbReference type="Proteomes" id="UP000583454">
    <property type="component" value="Unassembled WGS sequence"/>
</dbReference>
<name>A0A840ZJX0_9HYPH</name>
<dbReference type="Gene3D" id="3.40.50.1820">
    <property type="entry name" value="alpha/beta hydrolase"/>
    <property type="match status" value="1"/>
</dbReference>
<protein>
    <submittedName>
        <fullName evidence="2">Acetyl esterase/lipase</fullName>
    </submittedName>
</protein>
<organism evidence="2 3">
    <name type="scientific">Methylorubrum rhodinum</name>
    <dbReference type="NCBI Taxonomy" id="29428"/>
    <lineage>
        <taxon>Bacteria</taxon>
        <taxon>Pseudomonadati</taxon>
        <taxon>Pseudomonadota</taxon>
        <taxon>Alphaproteobacteria</taxon>
        <taxon>Hyphomicrobiales</taxon>
        <taxon>Methylobacteriaceae</taxon>
        <taxon>Methylorubrum</taxon>
    </lineage>
</organism>
<dbReference type="SUPFAM" id="SSF53474">
    <property type="entry name" value="alpha/beta-Hydrolases"/>
    <property type="match status" value="1"/>
</dbReference>
<reference evidence="2 3" key="1">
    <citation type="submission" date="2020-08" db="EMBL/GenBank/DDBJ databases">
        <title>Genomic Encyclopedia of Type Strains, Phase IV (KMG-IV): sequencing the most valuable type-strain genomes for metagenomic binning, comparative biology and taxonomic classification.</title>
        <authorList>
            <person name="Goeker M."/>
        </authorList>
    </citation>
    <scope>NUCLEOTIDE SEQUENCE [LARGE SCALE GENOMIC DNA]</scope>
    <source>
        <strain evidence="2 3">DSM 2163</strain>
    </source>
</reference>
<evidence type="ECO:0000259" key="1">
    <source>
        <dbReference type="Pfam" id="PF20434"/>
    </source>
</evidence>
<comment type="caution">
    <text evidence="2">The sequence shown here is derived from an EMBL/GenBank/DDBJ whole genome shotgun (WGS) entry which is preliminary data.</text>
</comment>
<dbReference type="EMBL" id="JACHOP010000008">
    <property type="protein sequence ID" value="MBB5757610.1"/>
    <property type="molecule type" value="Genomic_DNA"/>
</dbReference>
<keyword evidence="3" id="KW-1185">Reference proteome</keyword>
<evidence type="ECO:0000313" key="2">
    <source>
        <dbReference type="EMBL" id="MBB5757610.1"/>
    </source>
</evidence>